<dbReference type="GO" id="GO:0005332">
    <property type="term" value="F:gamma-aminobutyric acid:sodium:chloride symporter activity"/>
    <property type="evidence" value="ECO:0007669"/>
    <property type="project" value="TreeGrafter"/>
</dbReference>
<feature type="transmembrane region" description="Helical" evidence="7">
    <location>
        <begin position="178"/>
        <end position="202"/>
    </location>
</feature>
<comment type="caution">
    <text evidence="8">The sequence shown here is derived from an EMBL/GenBank/DDBJ whole genome shotgun (WGS) entry which is preliminary data.</text>
</comment>
<comment type="subcellular location">
    <subcellularLocation>
        <location evidence="1">Membrane</location>
        <topology evidence="1">Multi-pass membrane protein</topology>
    </subcellularLocation>
</comment>
<keyword evidence="5 7" id="KW-0472">Membrane</keyword>
<dbReference type="PROSITE" id="PS50267">
    <property type="entry name" value="NA_NEUROTRAN_SYMP_3"/>
    <property type="match status" value="1"/>
</dbReference>
<feature type="region of interest" description="Disordered" evidence="6">
    <location>
        <begin position="1"/>
        <end position="29"/>
    </location>
</feature>
<dbReference type="SUPFAM" id="SSF161070">
    <property type="entry name" value="SNF-like"/>
    <property type="match status" value="2"/>
</dbReference>
<evidence type="ECO:0000256" key="1">
    <source>
        <dbReference type="ARBA" id="ARBA00004141"/>
    </source>
</evidence>
<protein>
    <submittedName>
        <fullName evidence="8">Sodium-and chloride-dependent GABA transporter 2</fullName>
    </submittedName>
</protein>
<reference evidence="8 9" key="1">
    <citation type="submission" date="2018-10" db="EMBL/GenBank/DDBJ databases">
        <title>Genome assembly for a Yunnan-Guizhou Plateau 3E fish, Anabarilius grahami (Regan), and its evolutionary and genetic applications.</title>
        <authorList>
            <person name="Jiang W."/>
        </authorList>
    </citation>
    <scope>NUCLEOTIDE SEQUENCE [LARGE SCALE GENOMIC DNA]</scope>
    <source>
        <strain evidence="8">AG-KIZ</strain>
        <tissue evidence="8">Muscle</tissue>
    </source>
</reference>
<dbReference type="GO" id="GO:0042995">
    <property type="term" value="C:cell projection"/>
    <property type="evidence" value="ECO:0007669"/>
    <property type="project" value="TreeGrafter"/>
</dbReference>
<feature type="transmembrane region" description="Helical" evidence="7">
    <location>
        <begin position="136"/>
        <end position="158"/>
    </location>
</feature>
<feature type="transmembrane region" description="Helical" evidence="7">
    <location>
        <begin position="532"/>
        <end position="549"/>
    </location>
</feature>
<accession>A0A3N0YV82</accession>
<proteinExistence type="predicted"/>
<dbReference type="Proteomes" id="UP000281406">
    <property type="component" value="Unassembled WGS sequence"/>
</dbReference>
<evidence type="ECO:0000313" key="9">
    <source>
        <dbReference type="Proteomes" id="UP000281406"/>
    </source>
</evidence>
<dbReference type="PANTHER" id="PTHR11616:SF280">
    <property type="entry name" value="TRANSPORTER"/>
    <property type="match status" value="1"/>
</dbReference>
<evidence type="ECO:0000256" key="4">
    <source>
        <dbReference type="ARBA" id="ARBA00022989"/>
    </source>
</evidence>
<feature type="transmembrane region" description="Helical" evidence="7">
    <location>
        <begin position="561"/>
        <end position="581"/>
    </location>
</feature>
<dbReference type="PRINTS" id="PR00176">
    <property type="entry name" value="NANEUSMPORT"/>
</dbReference>
<keyword evidence="9" id="KW-1185">Reference proteome</keyword>
<evidence type="ECO:0000256" key="2">
    <source>
        <dbReference type="ARBA" id="ARBA00022448"/>
    </source>
</evidence>
<feature type="compositionally biased region" description="Basic and acidic residues" evidence="6">
    <location>
        <begin position="18"/>
        <end position="29"/>
    </location>
</feature>
<gene>
    <name evidence="8" type="ORF">DPX16_15136</name>
</gene>
<dbReference type="PANTHER" id="PTHR11616">
    <property type="entry name" value="SODIUM/CHLORIDE DEPENDENT TRANSPORTER"/>
    <property type="match status" value="1"/>
</dbReference>
<organism evidence="8 9">
    <name type="scientific">Anabarilius grahami</name>
    <name type="common">Kanglang fish</name>
    <name type="synonym">Barilius grahami</name>
    <dbReference type="NCBI Taxonomy" id="495550"/>
    <lineage>
        <taxon>Eukaryota</taxon>
        <taxon>Metazoa</taxon>
        <taxon>Chordata</taxon>
        <taxon>Craniata</taxon>
        <taxon>Vertebrata</taxon>
        <taxon>Euteleostomi</taxon>
        <taxon>Actinopterygii</taxon>
        <taxon>Neopterygii</taxon>
        <taxon>Teleostei</taxon>
        <taxon>Ostariophysi</taxon>
        <taxon>Cypriniformes</taxon>
        <taxon>Xenocyprididae</taxon>
        <taxon>Xenocypridinae</taxon>
        <taxon>Xenocypridinae incertae sedis</taxon>
        <taxon>Anabarilius</taxon>
    </lineage>
</organism>
<name>A0A3N0YV82_ANAGA</name>
<keyword evidence="3 7" id="KW-0812">Transmembrane</keyword>
<dbReference type="AlphaFoldDB" id="A0A3N0YV82"/>
<keyword evidence="2" id="KW-0813">Transport</keyword>
<dbReference type="EMBL" id="RJVU01022182">
    <property type="protein sequence ID" value="ROL50095.1"/>
    <property type="molecule type" value="Genomic_DNA"/>
</dbReference>
<evidence type="ECO:0000256" key="7">
    <source>
        <dbReference type="SAM" id="Phobius"/>
    </source>
</evidence>
<evidence type="ECO:0000256" key="3">
    <source>
        <dbReference type="ARBA" id="ARBA00022692"/>
    </source>
</evidence>
<keyword evidence="4 7" id="KW-1133">Transmembrane helix</keyword>
<feature type="transmembrane region" description="Helical" evidence="7">
    <location>
        <begin position="672"/>
        <end position="692"/>
    </location>
</feature>
<evidence type="ECO:0000256" key="5">
    <source>
        <dbReference type="ARBA" id="ARBA00023136"/>
    </source>
</evidence>
<dbReference type="InterPro" id="IPR000175">
    <property type="entry name" value="Na/ntran_symport"/>
</dbReference>
<feature type="transmembrane region" description="Helical" evidence="7">
    <location>
        <begin position="501"/>
        <end position="526"/>
    </location>
</feature>
<evidence type="ECO:0000313" key="8">
    <source>
        <dbReference type="EMBL" id="ROL50095.1"/>
    </source>
</evidence>
<sequence length="747" mass="81869">MEETRDGGIADGEAMEPEAQKRSTESIPEAREKWANKTEFLLSMAGEIIGLGNVWRFPYLCYKNGGVNCQNISATYTGVHRPDADWSFLYNETDRFGDNYSMSFQNESEWPPFKVTSSEQEYWLHRMLRMTDSGGLGSINADLAMCLLLAWVICYFCIFKGVKTTGKVVYFTATFPYLMLFILCIRGVTLPGAATGISYYLYPDISKLSSPDDLLHKHFFLGGYSTHRRSHQQPVPSRPLDPSHGVEDWRPADIVRHFEAFAGHSPLKPATVFSSPPATMHLSQLVSVLSSPPVSALSSSPVSEVDLLTSFLPVTATSILCVWAAHTSSVLPRRQWHSLLNSVSSDVPVTAGGAISELSISPDADVTVVASVSEFPDTPVAVTEAISEPLLSSDSAVTALEADFEFSVLTVSSVTDTETDFELPACSDITTVVVPKMFACPDKTTEVTPELPVCLGTTTEVALELPASPVMASRAITNLSILSVVVPPAPLWWSTAKPWDCIGLCLLNSCTSIFAGFVVFSILGFMAHQLDLPMEDIVSSGVGLAFIAYPRALSLLPGPQFWSVLFFLMVLLLGLDSQGGIHLFTVMDTYGPSGINLLFIACFETIVVAWVYGANRFYDNIEDMIGYAPFPVLKYCWLFITPLICAATLLYSLLGSKSVSSVQSVPDWSYKFAPLLTVIPMVCIPIFLFVSLRRGRDIITPSSDLKQLRPNSPRLTLFNRVIIKPQRSRHIQEDGAEKANTEHSSGV</sequence>
<evidence type="ECO:0000256" key="6">
    <source>
        <dbReference type="SAM" id="MobiDB-lite"/>
    </source>
</evidence>
<dbReference type="OrthoDB" id="6581954at2759"/>
<dbReference type="InterPro" id="IPR037272">
    <property type="entry name" value="SNS_sf"/>
</dbReference>
<feature type="transmembrane region" description="Helical" evidence="7">
    <location>
        <begin position="632"/>
        <end position="652"/>
    </location>
</feature>
<dbReference type="Pfam" id="PF00209">
    <property type="entry name" value="SNF"/>
    <property type="match status" value="3"/>
</dbReference>
<dbReference type="GO" id="GO:0005886">
    <property type="term" value="C:plasma membrane"/>
    <property type="evidence" value="ECO:0007669"/>
    <property type="project" value="TreeGrafter"/>
</dbReference>
<feature type="transmembrane region" description="Helical" evidence="7">
    <location>
        <begin position="593"/>
        <end position="612"/>
    </location>
</feature>